<dbReference type="SUPFAM" id="SSF51905">
    <property type="entry name" value="FAD/NAD(P)-binding domain"/>
    <property type="match status" value="1"/>
</dbReference>
<dbReference type="SUPFAM" id="SSF54373">
    <property type="entry name" value="FAD-linked reductases, C-terminal domain"/>
    <property type="match status" value="1"/>
</dbReference>
<dbReference type="PIRSF" id="PIRSF000137">
    <property type="entry name" value="Alcohol_oxidase"/>
    <property type="match status" value="1"/>
</dbReference>
<evidence type="ECO:0000313" key="8">
    <source>
        <dbReference type="Proteomes" id="UP000008181"/>
    </source>
</evidence>
<feature type="chain" id="PRO_5003437027" description="Glucose-methanol-choline oxidoreductase N-terminal domain-containing protein" evidence="4">
    <location>
        <begin position="20"/>
        <end position="589"/>
    </location>
</feature>
<proteinExistence type="inferred from homology"/>
<sequence>MATARKLLALTLGPVLAAARSFDYVIVGGGTAGLVVANRLSENPGVSVAVIEAGGYIEDVVGNLSAVPAYVGQVQAAAGQNLDVGWGFSTVPQTGMNGAVAAYPRAKALGGCSTINELVYSRSSKGAFDLFADRVGDNSWKWDAVLPYYKKSMNFSAPAATRFANATPDYDTSQTARGGPLSIIFPAYAEAWSTWVKEGAEAFGLSPSGGFLDGNLANQSSWFLVTANQATGERATSETAFLEPVKHRRNLFIYTHTMAERILFNNRKAATGVEVSANNGTFNITATKEVILSAGVFQSPQLLMVSGVGPASVLQNHGIPVIANLSGVGQNMQDHVITFATFQVKLDNVLDLVSSPEAVTEFNTRAAGPLTNTGGDFGALLKIPPALRANWSDETKQQLAALPADWPEGGFSVLSYNFTPIAGAQPGSAFAAFIPFLQAPKSVGSVSISSASMHDKPVLNPNWLTAQADIDVLVALIKVARQMAASKPMSDIVVQEVMPGPSVQTDEEIAAYIRGASGTMSHPHSTNAMGKRSDPMAVVDSTGKVYGVSNLRVVDASTFPFLLPGSAPQSHIYMLAEKLADAIKASSSY</sequence>
<organism evidence="7 8">
    <name type="scientific">Thermothielavioides terrestris (strain ATCC 38088 / NRRL 8126)</name>
    <name type="common">Thielavia terrestris</name>
    <dbReference type="NCBI Taxonomy" id="578455"/>
    <lineage>
        <taxon>Eukaryota</taxon>
        <taxon>Fungi</taxon>
        <taxon>Dikarya</taxon>
        <taxon>Ascomycota</taxon>
        <taxon>Pezizomycotina</taxon>
        <taxon>Sordariomycetes</taxon>
        <taxon>Sordariomycetidae</taxon>
        <taxon>Sordariales</taxon>
        <taxon>Chaetomiaceae</taxon>
        <taxon>Thermothielavioides</taxon>
        <taxon>Thermothielavioides terrestris</taxon>
    </lineage>
</organism>
<comment type="similarity">
    <text evidence="1">Belongs to the GMC oxidoreductase family.</text>
</comment>
<evidence type="ECO:0000256" key="3">
    <source>
        <dbReference type="PIRSR" id="PIRSR000137-2"/>
    </source>
</evidence>
<evidence type="ECO:0008006" key="9">
    <source>
        <dbReference type="Google" id="ProtNLM"/>
    </source>
</evidence>
<dbReference type="AlphaFoldDB" id="G2R8J4"/>
<evidence type="ECO:0000256" key="4">
    <source>
        <dbReference type="SAM" id="SignalP"/>
    </source>
</evidence>
<dbReference type="GO" id="GO:0044550">
    <property type="term" value="P:secondary metabolite biosynthetic process"/>
    <property type="evidence" value="ECO:0007669"/>
    <property type="project" value="TreeGrafter"/>
</dbReference>
<evidence type="ECO:0000256" key="1">
    <source>
        <dbReference type="ARBA" id="ARBA00010790"/>
    </source>
</evidence>
<dbReference type="InterPro" id="IPR012132">
    <property type="entry name" value="GMC_OxRdtase"/>
</dbReference>
<evidence type="ECO:0000259" key="6">
    <source>
        <dbReference type="Pfam" id="PF05199"/>
    </source>
</evidence>
<feature type="binding site" evidence="3">
    <location>
        <begin position="116"/>
        <end position="119"/>
    </location>
    <ligand>
        <name>FAD</name>
        <dbReference type="ChEBI" id="CHEBI:57692"/>
    </ligand>
</feature>
<keyword evidence="2" id="KW-0325">Glycoprotein</keyword>
<feature type="binding site" evidence="3">
    <location>
        <begin position="568"/>
        <end position="569"/>
    </location>
    <ligand>
        <name>FAD</name>
        <dbReference type="ChEBI" id="CHEBI:57692"/>
    </ligand>
</feature>
<dbReference type="InterPro" id="IPR007867">
    <property type="entry name" value="GMC_OxRtase_C"/>
</dbReference>
<dbReference type="GO" id="GO:0016614">
    <property type="term" value="F:oxidoreductase activity, acting on CH-OH group of donors"/>
    <property type="evidence" value="ECO:0007669"/>
    <property type="project" value="InterPro"/>
</dbReference>
<feature type="domain" description="Glucose-methanol-choline oxidoreductase N-terminal" evidence="5">
    <location>
        <begin position="22"/>
        <end position="336"/>
    </location>
</feature>
<name>G2R8J4_THETT</name>
<accession>G2R8J4</accession>
<dbReference type="PANTHER" id="PTHR11552">
    <property type="entry name" value="GLUCOSE-METHANOL-CHOLINE GMC OXIDOREDUCTASE"/>
    <property type="match status" value="1"/>
</dbReference>
<dbReference type="KEGG" id="ttt:THITE_160963"/>
<dbReference type="Pfam" id="PF00732">
    <property type="entry name" value="GMC_oxred_N"/>
    <property type="match status" value="1"/>
</dbReference>
<dbReference type="Proteomes" id="UP000008181">
    <property type="component" value="Chromosome 3"/>
</dbReference>
<keyword evidence="3" id="KW-0285">Flavoprotein</keyword>
<dbReference type="eggNOG" id="KOG1238">
    <property type="taxonomic scope" value="Eukaryota"/>
</dbReference>
<keyword evidence="3" id="KW-0274">FAD</keyword>
<comment type="cofactor">
    <cofactor evidence="3">
        <name>FAD</name>
        <dbReference type="ChEBI" id="CHEBI:57692"/>
    </cofactor>
</comment>
<feature type="domain" description="Glucose-methanol-choline oxidoreductase C-terminal" evidence="6">
    <location>
        <begin position="440"/>
        <end position="576"/>
    </location>
</feature>
<dbReference type="RefSeq" id="XP_003653745.1">
    <property type="nucleotide sequence ID" value="XM_003653697.1"/>
</dbReference>
<reference evidence="7 8" key="1">
    <citation type="journal article" date="2011" name="Nat. Biotechnol.">
        <title>Comparative genomic analysis of the thermophilic biomass-degrading fungi Myceliophthora thermophila and Thielavia terrestris.</title>
        <authorList>
            <person name="Berka R.M."/>
            <person name="Grigoriev I.V."/>
            <person name="Otillar R."/>
            <person name="Salamov A."/>
            <person name="Grimwood J."/>
            <person name="Reid I."/>
            <person name="Ishmael N."/>
            <person name="John T."/>
            <person name="Darmond C."/>
            <person name="Moisan M.-C."/>
            <person name="Henrissat B."/>
            <person name="Coutinho P.M."/>
            <person name="Lombard V."/>
            <person name="Natvig D.O."/>
            <person name="Lindquist E."/>
            <person name="Schmutz J."/>
            <person name="Lucas S."/>
            <person name="Harris P."/>
            <person name="Powlowski J."/>
            <person name="Bellemare A."/>
            <person name="Taylor D."/>
            <person name="Butler G."/>
            <person name="de Vries R.P."/>
            <person name="Allijn I.E."/>
            <person name="van den Brink J."/>
            <person name="Ushinsky S."/>
            <person name="Storms R."/>
            <person name="Powell A.J."/>
            <person name="Paulsen I.T."/>
            <person name="Elbourne L.D.H."/>
            <person name="Baker S.E."/>
            <person name="Magnuson J."/>
            <person name="LaBoissiere S."/>
            <person name="Clutterbuck A.J."/>
            <person name="Martinez D."/>
            <person name="Wogulis M."/>
            <person name="de Leon A.L."/>
            <person name="Rey M.W."/>
            <person name="Tsang A."/>
        </authorList>
    </citation>
    <scope>NUCLEOTIDE SEQUENCE [LARGE SCALE GENOMIC DNA]</scope>
    <source>
        <strain evidence="8">ATCC 38088 / NRRL 8126</strain>
    </source>
</reference>
<dbReference type="Pfam" id="PF05199">
    <property type="entry name" value="GMC_oxred_C"/>
    <property type="match status" value="1"/>
</dbReference>
<dbReference type="STRING" id="578455.G2R8J4"/>
<dbReference type="OrthoDB" id="269227at2759"/>
<evidence type="ECO:0000256" key="2">
    <source>
        <dbReference type="ARBA" id="ARBA00023180"/>
    </source>
</evidence>
<evidence type="ECO:0000259" key="5">
    <source>
        <dbReference type="Pfam" id="PF00732"/>
    </source>
</evidence>
<feature type="signal peptide" evidence="4">
    <location>
        <begin position="1"/>
        <end position="19"/>
    </location>
</feature>
<dbReference type="InterPro" id="IPR000172">
    <property type="entry name" value="GMC_OxRdtase_N"/>
</dbReference>
<keyword evidence="4" id="KW-0732">Signal</keyword>
<dbReference type="EMBL" id="CP003011">
    <property type="protein sequence ID" value="AEO67409.1"/>
    <property type="molecule type" value="Genomic_DNA"/>
</dbReference>
<dbReference type="GO" id="GO:0050660">
    <property type="term" value="F:flavin adenine dinucleotide binding"/>
    <property type="evidence" value="ECO:0007669"/>
    <property type="project" value="InterPro"/>
</dbReference>
<dbReference type="InterPro" id="IPR036188">
    <property type="entry name" value="FAD/NAD-bd_sf"/>
</dbReference>
<dbReference type="Gene3D" id="3.30.560.10">
    <property type="entry name" value="Glucose Oxidase, domain 3"/>
    <property type="match status" value="1"/>
</dbReference>
<dbReference type="PANTHER" id="PTHR11552:SF138">
    <property type="entry name" value="DEHYDROGENASE PKFF-RELATED"/>
    <property type="match status" value="1"/>
</dbReference>
<protein>
    <recommendedName>
        <fullName evidence="9">Glucose-methanol-choline oxidoreductase N-terminal domain-containing protein</fullName>
    </recommendedName>
</protein>
<dbReference type="GeneID" id="11516077"/>
<gene>
    <name evidence="7" type="ORF">THITE_160963</name>
</gene>
<dbReference type="HOGENOM" id="CLU_002865_7_0_1"/>
<dbReference type="Gene3D" id="3.50.50.60">
    <property type="entry name" value="FAD/NAD(P)-binding domain"/>
    <property type="match status" value="1"/>
</dbReference>
<evidence type="ECO:0000313" key="7">
    <source>
        <dbReference type="EMBL" id="AEO67409.1"/>
    </source>
</evidence>
<keyword evidence="8" id="KW-1185">Reference proteome</keyword>